<name>A0AAV2F5V4_9ROSI</name>
<keyword evidence="2" id="KW-1185">Reference proteome</keyword>
<dbReference type="Proteomes" id="UP001497516">
    <property type="component" value="Chromosome 6"/>
</dbReference>
<dbReference type="EMBL" id="OZ034819">
    <property type="protein sequence ID" value="CAL1393559.1"/>
    <property type="molecule type" value="Genomic_DNA"/>
</dbReference>
<protein>
    <submittedName>
        <fullName evidence="1">Uncharacterized protein</fullName>
    </submittedName>
</protein>
<reference evidence="1 2" key="1">
    <citation type="submission" date="2024-04" db="EMBL/GenBank/DDBJ databases">
        <authorList>
            <person name="Fracassetti M."/>
        </authorList>
    </citation>
    <scope>NUCLEOTIDE SEQUENCE [LARGE SCALE GENOMIC DNA]</scope>
</reference>
<proteinExistence type="predicted"/>
<sequence>MLKIAWRLITKPEEMWARVVRAKYLRQTTDGWVARSSGCISNLWRGVLRVLHLVEGATSWNIRNGKLVRFWSDRWLANGSILKDLAPNVPEALLQMPVVEFGLNGEWNKDFLNAYLPPSTVLQVLLHPVPTEAEDDVRVWRLTEDGVFSLRIAYAITDMGDAPAMGTRCGGPFGGRQQCSECGASFG</sequence>
<evidence type="ECO:0000313" key="2">
    <source>
        <dbReference type="Proteomes" id="UP001497516"/>
    </source>
</evidence>
<evidence type="ECO:0000313" key="1">
    <source>
        <dbReference type="EMBL" id="CAL1393559.1"/>
    </source>
</evidence>
<dbReference type="AlphaFoldDB" id="A0AAV2F5V4"/>
<gene>
    <name evidence="1" type="ORF">LTRI10_LOCUS34129</name>
</gene>
<organism evidence="1 2">
    <name type="scientific">Linum trigynum</name>
    <dbReference type="NCBI Taxonomy" id="586398"/>
    <lineage>
        <taxon>Eukaryota</taxon>
        <taxon>Viridiplantae</taxon>
        <taxon>Streptophyta</taxon>
        <taxon>Embryophyta</taxon>
        <taxon>Tracheophyta</taxon>
        <taxon>Spermatophyta</taxon>
        <taxon>Magnoliopsida</taxon>
        <taxon>eudicotyledons</taxon>
        <taxon>Gunneridae</taxon>
        <taxon>Pentapetalae</taxon>
        <taxon>rosids</taxon>
        <taxon>fabids</taxon>
        <taxon>Malpighiales</taxon>
        <taxon>Linaceae</taxon>
        <taxon>Linum</taxon>
    </lineage>
</organism>
<accession>A0AAV2F5V4</accession>